<dbReference type="Proteomes" id="UP000018419">
    <property type="component" value="Unassembled WGS sequence"/>
</dbReference>
<evidence type="ECO:0000313" key="2">
    <source>
        <dbReference type="Proteomes" id="UP000018419"/>
    </source>
</evidence>
<organism evidence="1 2">
    <name type="scientific">Acinetobacter radioresistens SK82</name>
    <dbReference type="NCBI Taxonomy" id="596318"/>
    <lineage>
        <taxon>Bacteria</taxon>
        <taxon>Pseudomonadati</taxon>
        <taxon>Pseudomonadota</taxon>
        <taxon>Gammaproteobacteria</taxon>
        <taxon>Moraxellales</taxon>
        <taxon>Moraxellaceae</taxon>
        <taxon>Acinetobacter</taxon>
    </lineage>
</organism>
<accession>A0ABM9YMU0</accession>
<gene>
    <name evidence="1" type="ORF">ACIRA0001_2819</name>
</gene>
<protein>
    <submittedName>
        <fullName evidence="1">Uncharacterized protein</fullName>
    </submittedName>
</protein>
<proteinExistence type="predicted"/>
<sequence>MPRQHKSFAEETAMTRNELEQLQQIVTGLNKAQGHIQYLLANHHESFIDKSSLRGLQNDLQVQIDELNKLFKTDT</sequence>
<evidence type="ECO:0000313" key="1">
    <source>
        <dbReference type="EMBL" id="EET82276.1"/>
    </source>
</evidence>
<reference evidence="1 2" key="1">
    <citation type="submission" date="2009-07" db="EMBL/GenBank/DDBJ databases">
        <authorList>
            <person name="Madupu R."/>
            <person name="Durkin A.S."/>
            <person name="Torralba M."/>
            <person name="Methe B."/>
            <person name="Sutton G.G."/>
            <person name="Strausberg R.L."/>
            <person name="Nelson K.E."/>
        </authorList>
    </citation>
    <scope>NUCLEOTIDE SEQUENCE [LARGE SCALE GENOMIC DNA]</scope>
    <source>
        <strain evidence="1 2">SK82</strain>
    </source>
</reference>
<comment type="caution">
    <text evidence="1">The sequence shown here is derived from an EMBL/GenBank/DDBJ whole genome shotgun (WGS) entry which is preliminary data.</text>
</comment>
<name>A0ABM9YMU0_ACIRA</name>
<dbReference type="EMBL" id="ACVR01000044">
    <property type="protein sequence ID" value="EET82276.1"/>
    <property type="molecule type" value="Genomic_DNA"/>
</dbReference>
<keyword evidence="2" id="KW-1185">Reference proteome</keyword>